<comment type="caution">
    <text evidence="1">The sequence shown here is derived from an EMBL/GenBank/DDBJ whole genome shotgun (WGS) entry which is preliminary data.</text>
</comment>
<evidence type="ECO:0000313" key="1">
    <source>
        <dbReference type="EMBL" id="KAG1811728.1"/>
    </source>
</evidence>
<keyword evidence="2" id="KW-1185">Reference proteome</keyword>
<protein>
    <submittedName>
        <fullName evidence="1">Uncharacterized protein</fullName>
    </submittedName>
</protein>
<sequence length="57" mass="6446">MSLSQKHYLDISSWLGKNRNDQATKNFLPDLKNHLPGHLSGLDYDRDKTSFSAALSL</sequence>
<accession>A0A9P7JAX8</accession>
<gene>
    <name evidence="1" type="ORF">BJ212DRAFT_1483461</name>
</gene>
<dbReference type="EMBL" id="JABBWG010000028">
    <property type="protein sequence ID" value="KAG1811728.1"/>
    <property type="molecule type" value="Genomic_DNA"/>
</dbReference>
<dbReference type="RefSeq" id="XP_041190149.1">
    <property type="nucleotide sequence ID" value="XM_041340614.1"/>
</dbReference>
<evidence type="ECO:0000313" key="2">
    <source>
        <dbReference type="Proteomes" id="UP000807769"/>
    </source>
</evidence>
<dbReference type="GeneID" id="64634630"/>
<name>A0A9P7JAX8_9AGAM</name>
<reference evidence="1" key="1">
    <citation type="journal article" date="2020" name="New Phytol.">
        <title>Comparative genomics reveals dynamic genome evolution in host specialist ectomycorrhizal fungi.</title>
        <authorList>
            <person name="Lofgren L.A."/>
            <person name="Nguyen N.H."/>
            <person name="Vilgalys R."/>
            <person name="Ruytinx J."/>
            <person name="Liao H.L."/>
            <person name="Branco S."/>
            <person name="Kuo A."/>
            <person name="LaButti K."/>
            <person name="Lipzen A."/>
            <person name="Andreopoulos W."/>
            <person name="Pangilinan J."/>
            <person name="Riley R."/>
            <person name="Hundley H."/>
            <person name="Na H."/>
            <person name="Barry K."/>
            <person name="Grigoriev I.V."/>
            <person name="Stajich J.E."/>
            <person name="Kennedy P.G."/>
        </authorList>
    </citation>
    <scope>NUCLEOTIDE SEQUENCE</scope>
    <source>
        <strain evidence="1">MN1</strain>
    </source>
</reference>
<proteinExistence type="predicted"/>
<dbReference type="OrthoDB" id="2687259at2759"/>
<dbReference type="AlphaFoldDB" id="A0A9P7JAX8"/>
<dbReference type="Proteomes" id="UP000807769">
    <property type="component" value="Unassembled WGS sequence"/>
</dbReference>
<organism evidence="1 2">
    <name type="scientific">Suillus subaureus</name>
    <dbReference type="NCBI Taxonomy" id="48587"/>
    <lineage>
        <taxon>Eukaryota</taxon>
        <taxon>Fungi</taxon>
        <taxon>Dikarya</taxon>
        <taxon>Basidiomycota</taxon>
        <taxon>Agaricomycotina</taxon>
        <taxon>Agaricomycetes</taxon>
        <taxon>Agaricomycetidae</taxon>
        <taxon>Boletales</taxon>
        <taxon>Suillineae</taxon>
        <taxon>Suillaceae</taxon>
        <taxon>Suillus</taxon>
    </lineage>
</organism>